<dbReference type="EMBL" id="MEZN01000040">
    <property type="protein sequence ID" value="OGD55605.1"/>
    <property type="molecule type" value="Genomic_DNA"/>
</dbReference>
<accession>A0A1F5DKG3</accession>
<dbReference type="Proteomes" id="UP000176791">
    <property type="component" value="Unassembled WGS sequence"/>
</dbReference>
<comment type="caution">
    <text evidence="1">The sequence shown here is derived from an EMBL/GenBank/DDBJ whole genome shotgun (WGS) entry which is preliminary data.</text>
</comment>
<name>A0A1F5DKG3_9BACT</name>
<evidence type="ECO:0000313" key="2">
    <source>
        <dbReference type="Proteomes" id="UP000176791"/>
    </source>
</evidence>
<dbReference type="AlphaFoldDB" id="A0A1F5DKG3"/>
<proteinExistence type="predicted"/>
<sequence>MTDYKPFFLLVILVTWFLLKQLFVYPDYRSAPINFKALFGRQQQLGEVDNNETAAAVACQPECWFEIDQKQVPARLSGDAAGQLRQLNLRFIDEKRGLIGYDNASETNPEFYVLSFDKELIQVIQLDLNHRRRLEFGGYYPSTQQIKFNSSDGHAWLYSAGSPSLVSI</sequence>
<evidence type="ECO:0000313" key="1">
    <source>
        <dbReference type="EMBL" id="OGD55605.1"/>
    </source>
</evidence>
<gene>
    <name evidence="1" type="ORF">A3E73_02540</name>
</gene>
<dbReference type="STRING" id="1797460.A3E73_02540"/>
<protein>
    <submittedName>
        <fullName evidence="1">Uncharacterized protein</fullName>
    </submittedName>
</protein>
<organism evidence="1 2">
    <name type="scientific">Candidatus Beckwithbacteria bacterium RIFCSPHIGHO2_12_FULL_47_17</name>
    <dbReference type="NCBI Taxonomy" id="1797460"/>
    <lineage>
        <taxon>Bacteria</taxon>
        <taxon>Candidatus Beckwithiibacteriota</taxon>
    </lineage>
</organism>
<reference evidence="1 2" key="1">
    <citation type="journal article" date="2016" name="Nat. Commun.">
        <title>Thousands of microbial genomes shed light on interconnected biogeochemical processes in an aquifer system.</title>
        <authorList>
            <person name="Anantharaman K."/>
            <person name="Brown C.T."/>
            <person name="Hug L.A."/>
            <person name="Sharon I."/>
            <person name="Castelle C.J."/>
            <person name="Probst A.J."/>
            <person name="Thomas B.C."/>
            <person name="Singh A."/>
            <person name="Wilkins M.J."/>
            <person name="Karaoz U."/>
            <person name="Brodie E.L."/>
            <person name="Williams K.H."/>
            <person name="Hubbard S.S."/>
            <person name="Banfield J.F."/>
        </authorList>
    </citation>
    <scope>NUCLEOTIDE SEQUENCE [LARGE SCALE GENOMIC DNA]</scope>
</reference>